<reference evidence="5 6" key="1">
    <citation type="submission" date="2016-03" db="EMBL/GenBank/DDBJ databases">
        <title>Genome sequence of Nesiotobacter sp. nov., a moderately halophilic alphaproteobacterium isolated from the Yellow Sea, China.</title>
        <authorList>
            <person name="Zhang G."/>
            <person name="Zhang R."/>
        </authorList>
    </citation>
    <scope>NUCLEOTIDE SEQUENCE [LARGE SCALE GENOMIC DNA]</scope>
    <source>
        <strain evidence="5 6">WB1-6</strain>
    </source>
</reference>
<feature type="chain" id="PRO_5010397376" evidence="2">
    <location>
        <begin position="32"/>
        <end position="667"/>
    </location>
</feature>
<evidence type="ECO:0000313" key="5">
    <source>
        <dbReference type="EMBL" id="OKL44502.1"/>
    </source>
</evidence>
<dbReference type="GO" id="GO:0000166">
    <property type="term" value="F:nucleotide binding"/>
    <property type="evidence" value="ECO:0007669"/>
    <property type="project" value="UniProtKB-KW"/>
</dbReference>
<comment type="caution">
    <text evidence="5">The sequence shown here is derived from an EMBL/GenBank/DDBJ whole genome shotgun (WGS) entry which is preliminary data.</text>
</comment>
<dbReference type="PRINTS" id="PR01607">
    <property type="entry name" value="APYRASEFAMLY"/>
</dbReference>
<dbReference type="PANTHER" id="PTHR11575:SF24">
    <property type="entry name" value="5'-NUCLEOTIDASE"/>
    <property type="match status" value="1"/>
</dbReference>
<keyword evidence="2" id="KW-0547">Nucleotide-binding</keyword>
<protein>
    <submittedName>
        <fullName evidence="5">Bifunctional metallophosphatase/5'-nucleotidase</fullName>
    </submittedName>
</protein>
<proteinExistence type="inferred from homology"/>
<evidence type="ECO:0000256" key="2">
    <source>
        <dbReference type="RuleBase" id="RU362119"/>
    </source>
</evidence>
<organism evidence="5 6">
    <name type="scientific">Pseudovibrio exalbescens</name>
    <dbReference type="NCBI Taxonomy" id="197461"/>
    <lineage>
        <taxon>Bacteria</taxon>
        <taxon>Pseudomonadati</taxon>
        <taxon>Pseudomonadota</taxon>
        <taxon>Alphaproteobacteria</taxon>
        <taxon>Hyphomicrobiales</taxon>
        <taxon>Stappiaceae</taxon>
        <taxon>Pseudovibrio</taxon>
    </lineage>
</organism>
<evidence type="ECO:0000256" key="1">
    <source>
        <dbReference type="ARBA" id="ARBA00022729"/>
    </source>
</evidence>
<keyword evidence="1 2" id="KW-0732">Signal</keyword>
<keyword evidence="6" id="KW-1185">Reference proteome</keyword>
<accession>A0A1U7JIJ0</accession>
<dbReference type="GO" id="GO:0016787">
    <property type="term" value="F:hydrolase activity"/>
    <property type="evidence" value="ECO:0007669"/>
    <property type="project" value="UniProtKB-KW"/>
</dbReference>
<dbReference type="InterPro" id="IPR029052">
    <property type="entry name" value="Metallo-depent_PP-like"/>
</dbReference>
<dbReference type="PROSITE" id="PS51318">
    <property type="entry name" value="TAT"/>
    <property type="match status" value="1"/>
</dbReference>
<dbReference type="PANTHER" id="PTHR11575">
    <property type="entry name" value="5'-NUCLEOTIDASE-RELATED"/>
    <property type="match status" value="1"/>
</dbReference>
<dbReference type="SUPFAM" id="SSF55816">
    <property type="entry name" value="5'-nucleotidase (syn. UDP-sugar hydrolase), C-terminal domain"/>
    <property type="match status" value="1"/>
</dbReference>
<dbReference type="InterPro" id="IPR036907">
    <property type="entry name" value="5'-Nucleotdase_C_sf"/>
</dbReference>
<evidence type="ECO:0000259" key="4">
    <source>
        <dbReference type="Pfam" id="PF02872"/>
    </source>
</evidence>
<dbReference type="STRING" id="197461.A3843_08940"/>
<comment type="similarity">
    <text evidence="2">Belongs to the 5'-nucleotidase family.</text>
</comment>
<dbReference type="Pfam" id="PF02872">
    <property type="entry name" value="5_nucleotid_C"/>
    <property type="match status" value="1"/>
</dbReference>
<feature type="signal peptide" evidence="2">
    <location>
        <begin position="1"/>
        <end position="31"/>
    </location>
</feature>
<dbReference type="Gene3D" id="3.60.21.10">
    <property type="match status" value="1"/>
</dbReference>
<evidence type="ECO:0000259" key="3">
    <source>
        <dbReference type="Pfam" id="PF00149"/>
    </source>
</evidence>
<dbReference type="InterPro" id="IPR006179">
    <property type="entry name" value="5_nucleotidase/apyrase"/>
</dbReference>
<dbReference type="InterPro" id="IPR008334">
    <property type="entry name" value="5'-Nucleotdase_C"/>
</dbReference>
<feature type="domain" description="Calcineurin-like phosphoesterase" evidence="3">
    <location>
        <begin position="92"/>
        <end position="331"/>
    </location>
</feature>
<gene>
    <name evidence="5" type="ORF">A3843_08940</name>
</gene>
<evidence type="ECO:0000313" key="6">
    <source>
        <dbReference type="Proteomes" id="UP000185783"/>
    </source>
</evidence>
<dbReference type="RefSeq" id="WP_028480490.1">
    <property type="nucleotide sequence ID" value="NZ_LVVZ01000014.1"/>
</dbReference>
<dbReference type="InterPro" id="IPR006311">
    <property type="entry name" value="TAT_signal"/>
</dbReference>
<dbReference type="InterPro" id="IPR004843">
    <property type="entry name" value="Calcineurin-like_PHP"/>
</dbReference>
<name>A0A1U7JIJ0_9HYPH</name>
<dbReference type="EMBL" id="LVVZ01000014">
    <property type="protein sequence ID" value="OKL44502.1"/>
    <property type="molecule type" value="Genomic_DNA"/>
</dbReference>
<dbReference type="Pfam" id="PF00149">
    <property type="entry name" value="Metallophos"/>
    <property type="match status" value="1"/>
</dbReference>
<dbReference type="AlphaFoldDB" id="A0A1U7JIJ0"/>
<dbReference type="Proteomes" id="UP000185783">
    <property type="component" value="Unassembled WGS sequence"/>
</dbReference>
<dbReference type="Gene3D" id="3.90.780.10">
    <property type="entry name" value="5'-Nucleotidase, C-terminal domain"/>
    <property type="match status" value="1"/>
</dbReference>
<feature type="domain" description="5'-Nucleotidase C-terminal" evidence="4">
    <location>
        <begin position="430"/>
        <end position="604"/>
    </location>
</feature>
<sequence length="667" mass="71906">MTKTLTRRGFLATSSSLALGAALMPSFIVRANATPNPGELAMVPAAHNPNGAFDRVFLLKGDALGGPIKAIVSENGEQVPEATLSEGEQRVLRLLHFNDMHNHLTEFHGKRGDTHRFSQIVKMVKDAKANAQDNEIVLFLSAGDDHTGSIFDELMGWAPDEFVVDAGYRAYSEAGVDISVLGNHEFDRGAEQLRIGLEKDCTFPVLSANVFGSDHMKPNEHYAPAAVAEVKGLRIGFIGLTTAIDTRVGQPSDPNLAVASPVEAIKNLYPAVEAVSDVVVILSHCGYGKGQHTSGKAATARTIGDGDFAIAEAVGPMIKKPAVLVGGHSHTLLNEEGMDQGNMVEGLLLTQALAHGKYLGDISMSIAAHKGQEGWFNSVAVHPTKKRDQRVASDDPNFAKFEQPSDYDVAFEQAVIAPMVEKLDEKLAEVIGTVSDDTLVNTKRTIADRYVGESALANFMNDTLIKRSGTFPGGAVDFALFNATGLSTGIHQGDLTFREWFDVMPYADAVHVATMTGAQLRDFLNNNAKRLLRPEEVQATDLTGFVSRGFLHFSSGIRYEIALGESAEDAQAINITLHGKPIEEVLDHEFKMAFNTYISLGGFGESWNGKPIGGGVAGNIPSMDVRKLSFDHTGLVYRNEIIAAIREMEVISPETGVVLDERLVVKA</sequence>
<keyword evidence="2" id="KW-0378">Hydrolase</keyword>
<dbReference type="SUPFAM" id="SSF56300">
    <property type="entry name" value="Metallo-dependent phosphatases"/>
    <property type="match status" value="1"/>
</dbReference>
<dbReference type="GO" id="GO:0009166">
    <property type="term" value="P:nucleotide catabolic process"/>
    <property type="evidence" value="ECO:0007669"/>
    <property type="project" value="InterPro"/>
</dbReference>